<dbReference type="PANTHER" id="PTHR12663">
    <property type="entry name" value="ANDROGEN INDUCED INHIBITOR OF PROLIFERATION AS3 / PDS5-RELATED"/>
    <property type="match status" value="1"/>
</dbReference>
<feature type="compositionally biased region" description="Acidic residues" evidence="6">
    <location>
        <begin position="1390"/>
        <end position="1409"/>
    </location>
</feature>
<feature type="region of interest" description="Disordered" evidence="6">
    <location>
        <begin position="288"/>
        <end position="308"/>
    </location>
</feature>
<evidence type="ECO:0000256" key="3">
    <source>
        <dbReference type="ARBA" id="ARBA00022776"/>
    </source>
</evidence>
<sequence>MSSRSRRNQAQPAEEEEEQVDDRLASLEFDESLTWRPGKAIGVSVLVPRLESLHEELMELDQEATEKESLNKVAKDLASSNLLQHKDKGVKALTAACLVDVLRICAPDAPFTETQLKDIFTLYIKHILPSLRDPGASYHSKYKHVLTSLAEVQSILLLNEVDQPDDLLVQLFSVLFDTVSSSSKAAVDGIPSGDIEFQATEMLSCLVDESQALPARVVDVIMAQFLRAAPPRKDKIDSSSGQSTLEIKEVPAAYSMAAAICTRCVDKMARYVGQYFSDVVIEASGVGAKANGHKAHGDDEETSAPSEEDLKELHKAHKLVRELWRAAPAVMSNVIPQLEQELNADNVQIRQLATETLGDMIAGIGAAGPPPPPALDPVTYPPLKMSDEAASPMGDVMTRPMVLQSFTQAYGHVFRNFITRRNDKSATIRASWTTAAGYILATKAGGTGLNSQDQSEMVKFLGEKLNDSDDRVRIAAVKAIESLCFQDIITVIGSAGGVDKKDSVLCSLADRCRDRRHSVRVDPTVLLAKLWAVAGGELAAGDEATTAALSGIPSRLFNAYYANDKELNILLDRVVFEYLIPLGYPPAPSKSKSKQANGSSQTSQPLDQDKIRAERILLLVKSLDASAKKALNAMHARQPQFAKVMQTFISHCEQFNAGVVDGNAAKVKSHLNSSIHYLSQFFHDDEKVRSDLMKFAKLHDRRSYQLIRFSVNNESDFKTVYRAIKELMKRFQEQDPHKQHSALLDTLLPLLYRSSCLIFNRSYLATFMDHSRNEEDGYATTAHEILNEISSKNPDLFKMHADALRKDLETLAPNEDGEQNPGVVESLKAYSSISQKYPDEVPQERKFVRALMKHALHGPVRGCKLAVNIILAKKNQESLTNATTLLQKVMDDWTYGSPFFLNKLATVARLEVLAPKVALDVESEVLDMTLKQILLKVRTPARDDDPSSVEDLSQCNEELQAKVFALKINVNRVLGITDLEDAKEKGAPVFKLLRNILNKGGEISRDSEKETPRHHQARLRLVAAKLFLKLCINSTFDDLLTPTEFNLLAYVTQDSQLMVRRGFIDRLQKYLTVGKLKHRFYTPVFLTAYEPRHELKSNVETWIRSRIRVFQQKGQPVLESVMGRLISVLAHHPDFVPEASELLDHAQYLIYYVSMIAREDNIGIIYKYAERVKQTRDAINPDKSDNIYVICDLAMAVIRKWQEKRNWVFQAYSGKIGLPKGLYSTLPNHKAAQEISEKQFIPEGVEETLEDRINSVNKKTKKQKRKSHDDHSNRPSKRPKTRGEGHERSVKAAKSKSSKKKSSRPKVPKHLPIRTTSPSIPESERRRSGRVRPAEKSYIERDSSEDEKEMLEGVAEWEYERGSRSEDDDTDDAPGRALKGSDDSGLSDAPDADAVEEDEEMEDVEDEEPASSRKRSAPSATRKVGPPAKKPAPADYSESDALSEVPDEMDEDEPGLAKATKSTSKRGARAAAVTTSKSRKPAAKSRGKASTTAGSDSDLSSAPESGEGDDADNEGDEDEDDSPAVASKKGKAAAKGKRSASKKDEAPAARSGRATRSSRR</sequence>
<dbReference type="InterPro" id="IPR011989">
    <property type="entry name" value="ARM-like"/>
</dbReference>
<evidence type="ECO:0000256" key="2">
    <source>
        <dbReference type="ARBA" id="ARBA00022618"/>
    </source>
</evidence>
<feature type="compositionally biased region" description="Polar residues" evidence="6">
    <location>
        <begin position="1488"/>
        <end position="1503"/>
    </location>
</feature>
<feature type="compositionally biased region" description="Basic residues" evidence="6">
    <location>
        <begin position="1477"/>
        <end position="1487"/>
    </location>
</feature>
<gene>
    <name evidence="7" type="ORF">MKZ38_007834</name>
</gene>
<name>A0AAD5RLT3_9PEZI</name>
<dbReference type="InterPro" id="IPR016024">
    <property type="entry name" value="ARM-type_fold"/>
</dbReference>
<evidence type="ECO:0000256" key="4">
    <source>
        <dbReference type="ARBA" id="ARBA00023242"/>
    </source>
</evidence>
<keyword evidence="2" id="KW-0132">Cell division</keyword>
<evidence type="ECO:0000313" key="8">
    <source>
        <dbReference type="Proteomes" id="UP001201980"/>
    </source>
</evidence>
<keyword evidence="8" id="KW-1185">Reference proteome</keyword>
<feature type="compositionally biased region" description="Acidic residues" evidence="6">
    <location>
        <begin position="1506"/>
        <end position="1522"/>
    </location>
</feature>
<dbReference type="Pfam" id="PF20168">
    <property type="entry name" value="PDS5"/>
    <property type="match status" value="1"/>
</dbReference>
<dbReference type="GO" id="GO:0007064">
    <property type="term" value="P:mitotic sister chromatid cohesion"/>
    <property type="evidence" value="ECO:0007669"/>
    <property type="project" value="InterPro"/>
</dbReference>
<organism evidence="7 8">
    <name type="scientific">Zalerion maritima</name>
    <dbReference type="NCBI Taxonomy" id="339359"/>
    <lineage>
        <taxon>Eukaryota</taxon>
        <taxon>Fungi</taxon>
        <taxon>Dikarya</taxon>
        <taxon>Ascomycota</taxon>
        <taxon>Pezizomycotina</taxon>
        <taxon>Sordariomycetes</taxon>
        <taxon>Lulworthiomycetidae</taxon>
        <taxon>Lulworthiales</taxon>
        <taxon>Lulworthiaceae</taxon>
        <taxon>Zalerion</taxon>
    </lineage>
</organism>
<evidence type="ECO:0000256" key="1">
    <source>
        <dbReference type="ARBA" id="ARBA00004123"/>
    </source>
</evidence>
<comment type="subcellular location">
    <subcellularLocation>
        <location evidence="1">Nucleus</location>
    </subcellularLocation>
</comment>
<dbReference type="Gene3D" id="1.25.10.10">
    <property type="entry name" value="Leucine-rich Repeat Variant"/>
    <property type="match status" value="1"/>
</dbReference>
<feature type="compositionally biased region" description="Low complexity" evidence="6">
    <location>
        <begin position="1417"/>
        <end position="1434"/>
    </location>
</feature>
<dbReference type="PANTHER" id="PTHR12663:SF0">
    <property type="entry name" value="PRECOCIOUS DISSOCIATION OF SISTERS 5, ISOFORM A"/>
    <property type="match status" value="1"/>
</dbReference>
<feature type="compositionally biased region" description="Acidic residues" evidence="6">
    <location>
        <begin position="298"/>
        <end position="308"/>
    </location>
</feature>
<dbReference type="CDD" id="cd19953">
    <property type="entry name" value="PDS5"/>
    <property type="match status" value="1"/>
</dbReference>
<proteinExistence type="predicted"/>
<keyword evidence="5" id="KW-0131">Cell cycle</keyword>
<feature type="compositionally biased region" description="Basic residues" evidence="6">
    <location>
        <begin position="1528"/>
        <end position="1540"/>
    </location>
</feature>
<dbReference type="GO" id="GO:0006281">
    <property type="term" value="P:DNA repair"/>
    <property type="evidence" value="ECO:0007669"/>
    <property type="project" value="TreeGrafter"/>
</dbReference>
<dbReference type="EMBL" id="JAKWBI020000518">
    <property type="protein sequence ID" value="KAJ2894194.1"/>
    <property type="molecule type" value="Genomic_DNA"/>
</dbReference>
<feature type="compositionally biased region" description="Basic and acidic residues" evidence="6">
    <location>
        <begin position="1281"/>
        <end position="1290"/>
    </location>
</feature>
<dbReference type="Proteomes" id="UP001201980">
    <property type="component" value="Unassembled WGS sequence"/>
</dbReference>
<keyword evidence="4" id="KW-0539">Nucleus</keyword>
<protein>
    <submittedName>
        <fullName evidence="7">Spo76 protein</fullName>
    </submittedName>
</protein>
<evidence type="ECO:0000256" key="5">
    <source>
        <dbReference type="ARBA" id="ARBA00023306"/>
    </source>
</evidence>
<evidence type="ECO:0000313" key="7">
    <source>
        <dbReference type="EMBL" id="KAJ2894194.1"/>
    </source>
</evidence>
<comment type="caution">
    <text evidence="7">The sequence shown here is derived from an EMBL/GenBank/DDBJ whole genome shotgun (WGS) entry which is preliminary data.</text>
</comment>
<feature type="region of interest" description="Disordered" evidence="6">
    <location>
        <begin position="1"/>
        <end position="23"/>
    </location>
</feature>
<accession>A0AAD5RLT3</accession>
<dbReference type="GO" id="GO:0000785">
    <property type="term" value="C:chromatin"/>
    <property type="evidence" value="ECO:0007669"/>
    <property type="project" value="TreeGrafter"/>
</dbReference>
<dbReference type="GO" id="GO:0005634">
    <property type="term" value="C:nucleus"/>
    <property type="evidence" value="ECO:0007669"/>
    <property type="project" value="UniProtKB-SubCell"/>
</dbReference>
<dbReference type="GO" id="GO:0051301">
    <property type="term" value="P:cell division"/>
    <property type="evidence" value="ECO:0007669"/>
    <property type="project" value="UniProtKB-KW"/>
</dbReference>
<dbReference type="SUPFAM" id="SSF48371">
    <property type="entry name" value="ARM repeat"/>
    <property type="match status" value="1"/>
</dbReference>
<keyword evidence="3" id="KW-0498">Mitosis</keyword>
<feature type="compositionally biased region" description="Acidic residues" evidence="6">
    <location>
        <begin position="1445"/>
        <end position="1454"/>
    </location>
</feature>
<evidence type="ECO:0000256" key="6">
    <source>
        <dbReference type="SAM" id="MobiDB-lite"/>
    </source>
</evidence>
<feature type="compositionally biased region" description="Low complexity" evidence="6">
    <location>
        <begin position="1548"/>
        <end position="1560"/>
    </location>
</feature>
<feature type="compositionally biased region" description="Basic and acidic residues" evidence="6">
    <location>
        <begin position="1322"/>
        <end position="1342"/>
    </location>
</feature>
<dbReference type="InterPro" id="IPR039776">
    <property type="entry name" value="Pds5"/>
</dbReference>
<feature type="compositionally biased region" description="Basic residues" evidence="6">
    <location>
        <begin position="1291"/>
        <end position="1312"/>
    </location>
</feature>
<reference evidence="7" key="1">
    <citation type="submission" date="2022-07" db="EMBL/GenBank/DDBJ databases">
        <title>Draft genome sequence of Zalerion maritima ATCC 34329, a (micro)plastics degrading marine fungus.</title>
        <authorList>
            <person name="Paco A."/>
            <person name="Goncalves M.F.M."/>
            <person name="Rocha-Santos T.A.P."/>
            <person name="Alves A."/>
        </authorList>
    </citation>
    <scope>NUCLEOTIDE SEQUENCE</scope>
    <source>
        <strain evidence="7">ATCC 34329</strain>
    </source>
</reference>
<feature type="region of interest" description="Disordered" evidence="6">
    <location>
        <begin position="1253"/>
        <end position="1560"/>
    </location>
</feature>